<keyword evidence="3" id="KW-1185">Reference proteome</keyword>
<sequence>MRSDPKLSIAQQCKLLGITRSSYYYEPLGESAENLYFMRLMDEQYLQTPFYSYRLMWARLRSLGHEVNKKCIRRLYKKMGLEAIYPKPDLSRKHPEHQLYPYLLRNVSIERPNQVWSTDITYVPMKQGFLYLVAVMDWYSRYVLAWELSNSLEMSFCLNALDSAFQNGQPEIFNTDQGTQFTANAFVKRLLDKGIQVSMDGKGRALDNIFIERLWRDVKCNHIYIYDYEDGLSLYQGLKQYFILYNERKPHSALTYKTSAQVYFQILE</sequence>
<dbReference type="Pfam" id="PF00665">
    <property type="entry name" value="rve"/>
    <property type="match status" value="1"/>
</dbReference>
<comment type="caution">
    <text evidence="2">The sequence shown here is derived from an EMBL/GenBank/DDBJ whole genome shotgun (WGS) entry which is preliminary data.</text>
</comment>
<dbReference type="PANTHER" id="PTHR46889">
    <property type="entry name" value="TRANSPOSASE INSF FOR INSERTION SEQUENCE IS3B-RELATED"/>
    <property type="match status" value="1"/>
</dbReference>
<dbReference type="InterPro" id="IPR036397">
    <property type="entry name" value="RNaseH_sf"/>
</dbReference>
<dbReference type="eggNOG" id="COG2801">
    <property type="taxonomic scope" value="Bacteria"/>
</dbReference>
<dbReference type="InterPro" id="IPR012337">
    <property type="entry name" value="RNaseH-like_sf"/>
</dbReference>
<dbReference type="GO" id="GO:0015074">
    <property type="term" value="P:DNA integration"/>
    <property type="evidence" value="ECO:0007669"/>
    <property type="project" value="InterPro"/>
</dbReference>
<dbReference type="InterPro" id="IPR025948">
    <property type="entry name" value="HTH-like_dom"/>
</dbReference>
<organism evidence="2 3">
    <name type="scientific">Microscilla marina ATCC 23134</name>
    <dbReference type="NCBI Taxonomy" id="313606"/>
    <lineage>
        <taxon>Bacteria</taxon>
        <taxon>Pseudomonadati</taxon>
        <taxon>Bacteroidota</taxon>
        <taxon>Cytophagia</taxon>
        <taxon>Cytophagales</taxon>
        <taxon>Microscillaceae</taxon>
        <taxon>Microscilla</taxon>
    </lineage>
</organism>
<dbReference type="PROSITE" id="PS50994">
    <property type="entry name" value="INTEGRASE"/>
    <property type="match status" value="1"/>
</dbReference>
<dbReference type="AlphaFoldDB" id="A1ZYS2"/>
<proteinExistence type="predicted"/>
<evidence type="ECO:0000313" key="3">
    <source>
        <dbReference type="Proteomes" id="UP000004095"/>
    </source>
</evidence>
<dbReference type="InterPro" id="IPR048020">
    <property type="entry name" value="Transpos_IS3"/>
</dbReference>
<dbReference type="PANTHER" id="PTHR46889:SF5">
    <property type="entry name" value="INTEGRASE PROTEIN"/>
    <property type="match status" value="1"/>
</dbReference>
<dbReference type="Pfam" id="PF13276">
    <property type="entry name" value="HTH_21"/>
    <property type="match status" value="1"/>
</dbReference>
<reference evidence="2 3" key="1">
    <citation type="submission" date="2007-01" db="EMBL/GenBank/DDBJ databases">
        <authorList>
            <person name="Haygood M."/>
            <person name="Podell S."/>
            <person name="Anderson C."/>
            <person name="Hopkinson B."/>
            <person name="Roe K."/>
            <person name="Barbeau K."/>
            <person name="Gaasterland T."/>
            <person name="Ferriera S."/>
            <person name="Johnson J."/>
            <person name="Kravitz S."/>
            <person name="Beeson K."/>
            <person name="Sutton G."/>
            <person name="Rogers Y.-H."/>
            <person name="Friedman R."/>
            <person name="Frazier M."/>
            <person name="Venter J.C."/>
        </authorList>
    </citation>
    <scope>NUCLEOTIDE SEQUENCE [LARGE SCALE GENOMIC DNA]</scope>
    <source>
        <strain evidence="2 3">ATCC 23134</strain>
    </source>
</reference>
<dbReference type="Proteomes" id="UP000004095">
    <property type="component" value="Unassembled WGS sequence"/>
</dbReference>
<dbReference type="GO" id="GO:0003676">
    <property type="term" value="F:nucleic acid binding"/>
    <property type="evidence" value="ECO:0007669"/>
    <property type="project" value="InterPro"/>
</dbReference>
<dbReference type="NCBIfam" id="NF033516">
    <property type="entry name" value="transpos_IS3"/>
    <property type="match status" value="1"/>
</dbReference>
<feature type="domain" description="Integrase catalytic" evidence="1">
    <location>
        <begin position="108"/>
        <end position="267"/>
    </location>
</feature>
<accession>A1ZYS2</accession>
<protein>
    <submittedName>
        <fullName evidence="2">Transposase</fullName>
    </submittedName>
</protein>
<dbReference type="SUPFAM" id="SSF53098">
    <property type="entry name" value="Ribonuclease H-like"/>
    <property type="match status" value="1"/>
</dbReference>
<name>A1ZYS2_MICM2</name>
<evidence type="ECO:0000259" key="1">
    <source>
        <dbReference type="PROSITE" id="PS50994"/>
    </source>
</evidence>
<gene>
    <name evidence="2" type="ORF">M23134_06483</name>
</gene>
<dbReference type="Gene3D" id="3.30.420.10">
    <property type="entry name" value="Ribonuclease H-like superfamily/Ribonuclease H"/>
    <property type="match status" value="1"/>
</dbReference>
<dbReference type="InterPro" id="IPR050900">
    <property type="entry name" value="Transposase_IS3/IS150/IS904"/>
</dbReference>
<evidence type="ECO:0000313" key="2">
    <source>
        <dbReference type="EMBL" id="EAY24496.1"/>
    </source>
</evidence>
<dbReference type="InterPro" id="IPR001584">
    <property type="entry name" value="Integrase_cat-core"/>
</dbReference>
<dbReference type="EMBL" id="AAWS01000068">
    <property type="protein sequence ID" value="EAY24496.1"/>
    <property type="molecule type" value="Genomic_DNA"/>
</dbReference>